<reference evidence="4 5" key="1">
    <citation type="submission" date="2024-04" db="EMBL/GenBank/DDBJ databases">
        <title>Dissimilatory iodate-reducing microorganisms contribute to the enrichment of iodine in groundwater.</title>
        <authorList>
            <person name="Jiang Z."/>
        </authorList>
    </citation>
    <scope>NUCLEOTIDE SEQUENCE [LARGE SCALE GENOMIC DNA]</scope>
    <source>
        <strain evidence="4 5">NCP973</strain>
    </source>
</reference>
<dbReference type="RefSeq" id="WP_341743392.1">
    <property type="nucleotide sequence ID" value="NZ_CP151406.1"/>
</dbReference>
<keyword evidence="1" id="KW-0175">Coiled coil</keyword>
<name>A0ABZ2XFE5_9RHOO</name>
<protein>
    <recommendedName>
        <fullName evidence="6">Tfp pilus assembly protein FimV</fullName>
    </recommendedName>
</protein>
<organism evidence="4 5">
    <name type="scientific">Azonexus hydrophilus</name>
    <dbReference type="NCBI Taxonomy" id="418702"/>
    <lineage>
        <taxon>Bacteria</taxon>
        <taxon>Pseudomonadati</taxon>
        <taxon>Pseudomonadota</taxon>
        <taxon>Betaproteobacteria</taxon>
        <taxon>Rhodocyclales</taxon>
        <taxon>Azonexaceae</taxon>
        <taxon>Azonexus</taxon>
    </lineage>
</organism>
<evidence type="ECO:0000256" key="1">
    <source>
        <dbReference type="SAM" id="Coils"/>
    </source>
</evidence>
<evidence type="ECO:0000313" key="5">
    <source>
        <dbReference type="Proteomes" id="UP001479520"/>
    </source>
</evidence>
<proteinExistence type="predicted"/>
<feature type="region of interest" description="Disordered" evidence="2">
    <location>
        <begin position="141"/>
        <end position="181"/>
    </location>
</feature>
<feature type="coiled-coil region" evidence="1">
    <location>
        <begin position="215"/>
        <end position="267"/>
    </location>
</feature>
<accession>A0ABZ2XFE5</accession>
<feature type="transmembrane region" description="Helical" evidence="3">
    <location>
        <begin position="300"/>
        <end position="319"/>
    </location>
</feature>
<evidence type="ECO:0008006" key="6">
    <source>
        <dbReference type="Google" id="ProtNLM"/>
    </source>
</evidence>
<dbReference type="Proteomes" id="UP001479520">
    <property type="component" value="Chromosome"/>
</dbReference>
<evidence type="ECO:0000256" key="3">
    <source>
        <dbReference type="SAM" id="Phobius"/>
    </source>
</evidence>
<keyword evidence="3" id="KW-0472">Membrane</keyword>
<feature type="compositionally biased region" description="Low complexity" evidence="2">
    <location>
        <begin position="147"/>
        <end position="161"/>
    </location>
</feature>
<dbReference type="EMBL" id="CP151406">
    <property type="protein sequence ID" value="WZJ20863.1"/>
    <property type="molecule type" value="Genomic_DNA"/>
</dbReference>
<evidence type="ECO:0000313" key="4">
    <source>
        <dbReference type="EMBL" id="WZJ20863.1"/>
    </source>
</evidence>
<sequence length="579" mass="62465">MNRQGFRITLGALAFAVSGAAAAIGLGDLRGQLVLGDHPELSVSVLGADGLVLDAACFRLIKPRGGDQLPWLRDADLRIQQGKPPVLSIAGRQRVREPIVQVALHIACGHEIYREYTLLASPRVEPPTGGVVDMPARVSEPLERPVAKAPPRAPRTQAAPKVRQPQPAPPKDTAPLLPVLGDGGDRLMLSAGGGDGESALRLDAVLGEHMLAGEIAEAQREILRLEYRMLAALHEQASSQLAAAEKLRSMEAALDELQSKTLALTEKAGGQAAATPAVPKTPAQPVAPASVQDEDLFSSWGFYGLLLGLLLGLAGWLFWRRRQQHGAEDDDLNSVLAGSPEPVMDAPRDEELKEKAVLDLHLDGDVSGTKAQLDVELEGGAAAPAEAPAPLPARPGDSILSINATTLDEHFEANPVMELADIMLSFGRVKGAAQALQEYVDNNPSEALQPWLRLMDVYRMAGMREEFDVLARNLNQQFNVEIQPWELPSAAVDLVLDGDASPDGVPALPKPQGVEEMPRIMSTILRMWEAEDVVGYMYQLLRDNRGGQRLGFPLPVVEEILFLIELKETSNRMEKEKAA</sequence>
<keyword evidence="3" id="KW-1133">Transmembrane helix</keyword>
<gene>
    <name evidence="4" type="ORF">AADV58_13030</name>
</gene>
<keyword evidence="5" id="KW-1185">Reference proteome</keyword>
<evidence type="ECO:0000256" key="2">
    <source>
        <dbReference type="SAM" id="MobiDB-lite"/>
    </source>
</evidence>
<keyword evidence="3" id="KW-0812">Transmembrane</keyword>